<dbReference type="Proteomes" id="UP000014387">
    <property type="component" value="Unassembled WGS sequence"/>
</dbReference>
<dbReference type="AlphaFoldDB" id="A0A9W5REX4"/>
<evidence type="ECO:0000256" key="8">
    <source>
        <dbReference type="SAM" id="Phobius"/>
    </source>
</evidence>
<keyword evidence="4 8" id="KW-0812">Transmembrane</keyword>
<evidence type="ECO:0000256" key="6">
    <source>
        <dbReference type="ARBA" id="ARBA00023136"/>
    </source>
</evidence>
<evidence type="ECO:0000256" key="1">
    <source>
        <dbReference type="ARBA" id="ARBA00004651"/>
    </source>
</evidence>
<sequence>MSTPSLVVVILAGVLVAVGAYLVMERTLTRILIGLALMGHGVNVLFLAASGRSARPALLGEDVDPTIMSDPLPQAMMLTAIVIGLGTTAFGMALAYRSWRLSGHDEVVDDVEDRRLARRLAKDRVDDYGVDEVTGEEDPHLFYDAEAVQEDAAQASDDASSRGEGTR</sequence>
<comment type="subcellular location">
    <subcellularLocation>
        <location evidence="1">Cell membrane</location>
        <topology evidence="1">Multi-pass membrane protein</topology>
    </subcellularLocation>
</comment>
<evidence type="ECO:0008006" key="11">
    <source>
        <dbReference type="Google" id="ProtNLM"/>
    </source>
</evidence>
<feature type="transmembrane region" description="Helical" evidence="8">
    <location>
        <begin position="6"/>
        <end position="24"/>
    </location>
</feature>
<evidence type="ECO:0000256" key="4">
    <source>
        <dbReference type="ARBA" id="ARBA00022692"/>
    </source>
</evidence>
<evidence type="ECO:0000256" key="7">
    <source>
        <dbReference type="SAM" id="MobiDB-lite"/>
    </source>
</evidence>
<feature type="region of interest" description="Disordered" evidence="7">
    <location>
        <begin position="146"/>
        <end position="167"/>
    </location>
</feature>
<dbReference type="Gene3D" id="1.10.287.3510">
    <property type="match status" value="1"/>
</dbReference>
<dbReference type="EMBL" id="AGWN01000001">
    <property type="protein sequence ID" value="EPD31179.1"/>
    <property type="molecule type" value="Genomic_DNA"/>
</dbReference>
<evidence type="ECO:0000256" key="2">
    <source>
        <dbReference type="ARBA" id="ARBA00010388"/>
    </source>
</evidence>
<protein>
    <recommendedName>
        <fullName evidence="11">Na(+)/H(+) antiporter subunit C</fullName>
    </recommendedName>
</protein>
<dbReference type="NCBIfam" id="NF005929">
    <property type="entry name" value="PRK07946.1"/>
    <property type="match status" value="1"/>
</dbReference>
<dbReference type="PANTHER" id="PTHR34583">
    <property type="entry name" value="ANTIPORTER SUBUNIT MNHC2-RELATED"/>
    <property type="match status" value="1"/>
</dbReference>
<gene>
    <name evidence="9" type="ORF">HMPREF9238_00944</name>
</gene>
<organism evidence="9 10">
    <name type="scientific">Gleimia europaea ACS-120-V-Col10b</name>
    <dbReference type="NCBI Taxonomy" id="883069"/>
    <lineage>
        <taxon>Bacteria</taxon>
        <taxon>Bacillati</taxon>
        <taxon>Actinomycetota</taxon>
        <taxon>Actinomycetes</taxon>
        <taxon>Actinomycetales</taxon>
        <taxon>Actinomycetaceae</taxon>
        <taxon>Gleimia</taxon>
    </lineage>
</organism>
<comment type="caution">
    <text evidence="9">The sequence shown here is derived from an EMBL/GenBank/DDBJ whole genome shotgun (WGS) entry which is preliminary data.</text>
</comment>
<keyword evidence="6 8" id="KW-0472">Membrane</keyword>
<dbReference type="InterPro" id="IPR050601">
    <property type="entry name" value="CPA3_antiporter_subunitC"/>
</dbReference>
<feature type="compositionally biased region" description="Low complexity" evidence="7">
    <location>
        <begin position="146"/>
        <end position="158"/>
    </location>
</feature>
<name>A0A9W5REX4_9ACTO</name>
<dbReference type="OrthoDB" id="9799219at2"/>
<dbReference type="PANTHER" id="PTHR34583:SF2">
    <property type="entry name" value="ANTIPORTER SUBUNIT MNHC2-RELATED"/>
    <property type="match status" value="1"/>
</dbReference>
<dbReference type="RefSeq" id="WP_016444290.1">
    <property type="nucleotide sequence ID" value="NZ_KE150266.1"/>
</dbReference>
<reference evidence="9 10" key="1">
    <citation type="submission" date="2013-05" db="EMBL/GenBank/DDBJ databases">
        <title>The Genome Sequence of Actinomyces europaeus ACS-120-V-COL10B.</title>
        <authorList>
            <consortium name="The Broad Institute Genomics Platform"/>
            <person name="Earl A."/>
            <person name="Ward D."/>
            <person name="Feldgarden M."/>
            <person name="Gevers D."/>
            <person name="Saerens B."/>
            <person name="Vaneechoutte M."/>
            <person name="Walker B."/>
            <person name="Young S."/>
            <person name="Zeng Q."/>
            <person name="Gargeya S."/>
            <person name="Fitzgerald M."/>
            <person name="Haas B."/>
            <person name="Abouelleil A."/>
            <person name="Allen A.W."/>
            <person name="Alvarado L."/>
            <person name="Arachchi H.M."/>
            <person name="Berlin A.M."/>
            <person name="Chapman S.B."/>
            <person name="Gainer-Dewar J."/>
            <person name="Goldberg J."/>
            <person name="Griggs A."/>
            <person name="Gujja S."/>
            <person name="Hansen M."/>
            <person name="Howarth C."/>
            <person name="Imamovic A."/>
            <person name="Ireland A."/>
            <person name="Larimer J."/>
            <person name="McCowan C."/>
            <person name="Murphy C."/>
            <person name="Pearson M."/>
            <person name="Poon T.W."/>
            <person name="Priest M."/>
            <person name="Roberts A."/>
            <person name="Saif S."/>
            <person name="Shea T."/>
            <person name="Sisk P."/>
            <person name="Sykes S."/>
            <person name="Wortman J."/>
            <person name="Nusbaum C."/>
            <person name="Birren B."/>
        </authorList>
    </citation>
    <scope>NUCLEOTIDE SEQUENCE [LARGE SCALE GENOMIC DNA]</scope>
    <source>
        <strain evidence="9 10">ACS-120-V-Col10b</strain>
    </source>
</reference>
<feature type="transmembrane region" description="Helical" evidence="8">
    <location>
        <begin position="31"/>
        <end position="49"/>
    </location>
</feature>
<evidence type="ECO:0000313" key="9">
    <source>
        <dbReference type="EMBL" id="EPD31179.1"/>
    </source>
</evidence>
<dbReference type="InterPro" id="IPR039428">
    <property type="entry name" value="NUOK/Mnh_C1-like"/>
</dbReference>
<evidence type="ECO:0000313" key="10">
    <source>
        <dbReference type="Proteomes" id="UP000014387"/>
    </source>
</evidence>
<accession>A0A9W5REX4</accession>
<dbReference type="Pfam" id="PF00420">
    <property type="entry name" value="Oxidored_q2"/>
    <property type="match status" value="1"/>
</dbReference>
<keyword evidence="10" id="KW-1185">Reference proteome</keyword>
<evidence type="ECO:0000256" key="5">
    <source>
        <dbReference type="ARBA" id="ARBA00022989"/>
    </source>
</evidence>
<keyword evidence="5 8" id="KW-1133">Transmembrane helix</keyword>
<dbReference type="GO" id="GO:0005886">
    <property type="term" value="C:plasma membrane"/>
    <property type="evidence" value="ECO:0007669"/>
    <property type="project" value="UniProtKB-SubCell"/>
</dbReference>
<keyword evidence="3" id="KW-1003">Cell membrane</keyword>
<proteinExistence type="inferred from homology"/>
<feature type="transmembrane region" description="Helical" evidence="8">
    <location>
        <begin position="75"/>
        <end position="96"/>
    </location>
</feature>
<evidence type="ECO:0000256" key="3">
    <source>
        <dbReference type="ARBA" id="ARBA00022475"/>
    </source>
</evidence>
<comment type="similarity">
    <text evidence="2">Belongs to the CPA3 antiporters (TC 2.A.63) subunit C family.</text>
</comment>